<reference evidence="2" key="1">
    <citation type="journal article" date="2022" name="Mol. Ecol. Resour.">
        <title>The genomes of chicory, endive, great burdock and yacon provide insights into Asteraceae palaeo-polyploidization history and plant inulin production.</title>
        <authorList>
            <person name="Fan W."/>
            <person name="Wang S."/>
            <person name="Wang H."/>
            <person name="Wang A."/>
            <person name="Jiang F."/>
            <person name="Liu H."/>
            <person name="Zhao H."/>
            <person name="Xu D."/>
            <person name="Zhang Y."/>
        </authorList>
    </citation>
    <scope>NUCLEOTIDE SEQUENCE [LARGE SCALE GENOMIC DNA]</scope>
    <source>
        <strain evidence="2">cv. Punajuju</strain>
    </source>
</reference>
<evidence type="ECO:0000313" key="1">
    <source>
        <dbReference type="EMBL" id="KAI3792413.1"/>
    </source>
</evidence>
<protein>
    <submittedName>
        <fullName evidence="1">Uncharacterized protein</fullName>
    </submittedName>
</protein>
<dbReference type="EMBL" id="CM042009">
    <property type="protein sequence ID" value="KAI3792413.1"/>
    <property type="molecule type" value="Genomic_DNA"/>
</dbReference>
<name>A0ACB9H964_CICIN</name>
<sequence>MCIGYLVPFSIHILVDSEVKIANQQSQLNSHRRIEAISSINPSVFVKFISFRMSPNNINLISQILRRSIFSYASRFHHHKFSPSVSSSIPLYHSYFNAPMSILSHKLLEFSLLSLPNLSPQMVNRNLTSIHTYSESGSDAFDRTPGGQVSAFSSDDDLHSKDSGSASDDTSLDKKPNVCVPISIVGKELYNIIIDCKPNNPQNSHMERSLDQTGVQLTTPLVIEVLASLRYQETLAFRFFTWAGNQENYTHEPQAYNEMIDILSNTKYKAKQYRIVCDLLDYMKRNNKTRVPIEALLKILKQYADKHLTHLHKFAKKKKVKLKKMQPEIDAFNVLIDAFCKSCLVEDAESMFMRIKNKVTPNASTYNILFFGWCRVRNPKRSMQILDEMIQMGHTPENFTYNTAIDTFCKSGMISEAYQLLNFMKSKGTLMSSPTAKTYSIMIIAFARVNKMDECFKLIDDMASTGCLPDVATYREMIEGMCLAGKVNSAYKFLEDMGKKGYPPDIVTYNCFLKVLCDNKDSKEACNLFKKMIEANCVPSVQTYNMLIMMFFKMDDVSRAFEIWNEMDSRRCVRDVDSYCVMIEGLFGCERIEDACGLLDEVLNRDMKLPYHKFDKFLMELSRVGDLRGIHRLSQHMRKFYNPVMARRFALNQKRKSVSLRGK</sequence>
<proteinExistence type="predicted"/>
<gene>
    <name evidence="1" type="ORF">L2E82_06290</name>
</gene>
<reference evidence="1 2" key="2">
    <citation type="journal article" date="2022" name="Mol. Ecol. Resour.">
        <title>The genomes of chicory, endive, great burdock and yacon provide insights into Asteraceae paleo-polyploidization history and plant inulin production.</title>
        <authorList>
            <person name="Fan W."/>
            <person name="Wang S."/>
            <person name="Wang H."/>
            <person name="Wang A."/>
            <person name="Jiang F."/>
            <person name="Liu H."/>
            <person name="Zhao H."/>
            <person name="Xu D."/>
            <person name="Zhang Y."/>
        </authorList>
    </citation>
    <scope>NUCLEOTIDE SEQUENCE [LARGE SCALE GENOMIC DNA]</scope>
    <source>
        <strain evidence="2">cv. Punajuju</strain>
        <tissue evidence="1">Leaves</tissue>
    </source>
</reference>
<organism evidence="1 2">
    <name type="scientific">Cichorium intybus</name>
    <name type="common">Chicory</name>
    <dbReference type="NCBI Taxonomy" id="13427"/>
    <lineage>
        <taxon>Eukaryota</taxon>
        <taxon>Viridiplantae</taxon>
        <taxon>Streptophyta</taxon>
        <taxon>Embryophyta</taxon>
        <taxon>Tracheophyta</taxon>
        <taxon>Spermatophyta</taxon>
        <taxon>Magnoliopsida</taxon>
        <taxon>eudicotyledons</taxon>
        <taxon>Gunneridae</taxon>
        <taxon>Pentapetalae</taxon>
        <taxon>asterids</taxon>
        <taxon>campanulids</taxon>
        <taxon>Asterales</taxon>
        <taxon>Asteraceae</taxon>
        <taxon>Cichorioideae</taxon>
        <taxon>Cichorieae</taxon>
        <taxon>Cichoriinae</taxon>
        <taxon>Cichorium</taxon>
    </lineage>
</organism>
<keyword evidence="2" id="KW-1185">Reference proteome</keyword>
<evidence type="ECO:0000313" key="2">
    <source>
        <dbReference type="Proteomes" id="UP001055811"/>
    </source>
</evidence>
<accession>A0ACB9H964</accession>
<dbReference type="Proteomes" id="UP001055811">
    <property type="component" value="Linkage Group LG01"/>
</dbReference>
<comment type="caution">
    <text evidence="1">The sequence shown here is derived from an EMBL/GenBank/DDBJ whole genome shotgun (WGS) entry which is preliminary data.</text>
</comment>